<accession>A0ABV8R466</accession>
<sequence length="154" mass="16293">MDDHSTAEAVTLYGHAACGQCKVSILALTKAGIAFQYRDTRLDPAAQKHVEDLGYTSVPVTEANGEHWHGFRPDRIKALAAATSVPSLQGFSDDPDAVMQLAVSRGYSEDLTDGERDDLLDEASWALAEQADHAAGVQPGAALTGLLQGTQQAS</sequence>
<dbReference type="InterPro" id="IPR036249">
    <property type="entry name" value="Thioredoxin-like_sf"/>
</dbReference>
<gene>
    <name evidence="2" type="ORF">ACFOW9_16690</name>
</gene>
<evidence type="ECO:0000313" key="2">
    <source>
        <dbReference type="EMBL" id="MFC4267246.1"/>
    </source>
</evidence>
<evidence type="ECO:0000259" key="1">
    <source>
        <dbReference type="Pfam" id="PF00462"/>
    </source>
</evidence>
<dbReference type="SUPFAM" id="SSF52833">
    <property type="entry name" value="Thioredoxin-like"/>
    <property type="match status" value="1"/>
</dbReference>
<organism evidence="2 3">
    <name type="scientific">Arthrobacter cryoconiti</name>
    <dbReference type="NCBI Taxonomy" id="748907"/>
    <lineage>
        <taxon>Bacteria</taxon>
        <taxon>Bacillati</taxon>
        <taxon>Actinomycetota</taxon>
        <taxon>Actinomycetes</taxon>
        <taxon>Micrococcales</taxon>
        <taxon>Micrococcaceae</taxon>
        <taxon>Arthrobacter</taxon>
    </lineage>
</organism>
<dbReference type="InterPro" id="IPR002109">
    <property type="entry name" value="Glutaredoxin"/>
</dbReference>
<protein>
    <submittedName>
        <fullName evidence="2">Glutaredoxin family protein</fullName>
    </submittedName>
</protein>
<dbReference type="Gene3D" id="3.40.30.10">
    <property type="entry name" value="Glutaredoxin"/>
    <property type="match status" value="1"/>
</dbReference>
<keyword evidence="3" id="KW-1185">Reference proteome</keyword>
<comment type="caution">
    <text evidence="2">The sequence shown here is derived from an EMBL/GenBank/DDBJ whole genome shotgun (WGS) entry which is preliminary data.</text>
</comment>
<dbReference type="PROSITE" id="PS51354">
    <property type="entry name" value="GLUTAREDOXIN_2"/>
    <property type="match status" value="1"/>
</dbReference>
<dbReference type="EMBL" id="JBHSCQ010000024">
    <property type="protein sequence ID" value="MFC4267246.1"/>
    <property type="molecule type" value="Genomic_DNA"/>
</dbReference>
<dbReference type="Pfam" id="PF00462">
    <property type="entry name" value="Glutaredoxin"/>
    <property type="match status" value="1"/>
</dbReference>
<dbReference type="Proteomes" id="UP001595773">
    <property type="component" value="Unassembled WGS sequence"/>
</dbReference>
<reference evidence="3" key="1">
    <citation type="journal article" date="2019" name="Int. J. Syst. Evol. Microbiol.">
        <title>The Global Catalogue of Microorganisms (GCM) 10K type strain sequencing project: providing services to taxonomists for standard genome sequencing and annotation.</title>
        <authorList>
            <consortium name="The Broad Institute Genomics Platform"/>
            <consortium name="The Broad Institute Genome Sequencing Center for Infectious Disease"/>
            <person name="Wu L."/>
            <person name="Ma J."/>
        </authorList>
    </citation>
    <scope>NUCLEOTIDE SEQUENCE [LARGE SCALE GENOMIC DNA]</scope>
    <source>
        <strain evidence="3">CGMCC 1.10698</strain>
    </source>
</reference>
<name>A0ABV8R466_9MICC</name>
<dbReference type="RefSeq" id="WP_230068254.1">
    <property type="nucleotide sequence ID" value="NZ_BAABLL010000017.1"/>
</dbReference>
<proteinExistence type="predicted"/>
<feature type="domain" description="Glutaredoxin" evidence="1">
    <location>
        <begin position="10"/>
        <end position="68"/>
    </location>
</feature>
<evidence type="ECO:0000313" key="3">
    <source>
        <dbReference type="Proteomes" id="UP001595773"/>
    </source>
</evidence>
<dbReference type="CDD" id="cd02976">
    <property type="entry name" value="NrdH"/>
    <property type="match status" value="1"/>
</dbReference>